<name>A0A6M5YW67_9BACT</name>
<protein>
    <submittedName>
        <fullName evidence="2">Uncharacterized protein</fullName>
    </submittedName>
</protein>
<organism evidence="2 3">
    <name type="scientific">Frigoriglobus tundricola</name>
    <dbReference type="NCBI Taxonomy" id="2774151"/>
    <lineage>
        <taxon>Bacteria</taxon>
        <taxon>Pseudomonadati</taxon>
        <taxon>Planctomycetota</taxon>
        <taxon>Planctomycetia</taxon>
        <taxon>Gemmatales</taxon>
        <taxon>Gemmataceae</taxon>
        <taxon>Frigoriglobus</taxon>
    </lineage>
</organism>
<proteinExistence type="predicted"/>
<dbReference type="RefSeq" id="WP_171472972.1">
    <property type="nucleotide sequence ID" value="NZ_CP053452.2"/>
</dbReference>
<accession>A0A6M5YW67</accession>
<dbReference type="Proteomes" id="UP000503447">
    <property type="component" value="Chromosome"/>
</dbReference>
<sequence length="136" mass="15670">MIRSSLMAVVAPVAIAAALFGPNKAEAAERYGVVGIENTTKNTINVQHKWGDGAWKTDVLKPGEKKWFWWTYAKANEEKSPKFHVRFDSDLHPGKVFEINYDLKKNAAPAPDWEYAHKYSFKYDGDRNYIDLYERK</sequence>
<dbReference type="AlphaFoldDB" id="A0A6M5YW67"/>
<dbReference type="KEGG" id="ftj:FTUN_5211"/>
<keyword evidence="3" id="KW-1185">Reference proteome</keyword>
<evidence type="ECO:0000313" key="3">
    <source>
        <dbReference type="Proteomes" id="UP000503447"/>
    </source>
</evidence>
<evidence type="ECO:0000256" key="1">
    <source>
        <dbReference type="SAM" id="SignalP"/>
    </source>
</evidence>
<reference evidence="3" key="1">
    <citation type="submission" date="2020-05" db="EMBL/GenBank/DDBJ databases">
        <title>Frigoriglobus tundricola gen. nov., sp. nov., a psychrotolerant cellulolytic planctomycete of the family Gemmataceae with two divergent copies of 16S rRNA gene.</title>
        <authorList>
            <person name="Kulichevskaya I.S."/>
            <person name="Ivanova A.A."/>
            <person name="Naumoff D.G."/>
            <person name="Beletsky A.V."/>
            <person name="Rijpstra W.I.C."/>
            <person name="Sinninghe Damste J.S."/>
            <person name="Mardanov A.V."/>
            <person name="Ravin N.V."/>
            <person name="Dedysh S.N."/>
        </authorList>
    </citation>
    <scope>NUCLEOTIDE SEQUENCE [LARGE SCALE GENOMIC DNA]</scope>
    <source>
        <strain evidence="3">PL17</strain>
    </source>
</reference>
<evidence type="ECO:0000313" key="2">
    <source>
        <dbReference type="EMBL" id="QJW97636.1"/>
    </source>
</evidence>
<feature type="signal peptide" evidence="1">
    <location>
        <begin position="1"/>
        <end position="27"/>
    </location>
</feature>
<dbReference type="EMBL" id="CP053452">
    <property type="protein sequence ID" value="QJW97636.1"/>
    <property type="molecule type" value="Genomic_DNA"/>
</dbReference>
<feature type="chain" id="PRO_5026683679" evidence="1">
    <location>
        <begin position="28"/>
        <end position="136"/>
    </location>
</feature>
<gene>
    <name evidence="2" type="ORF">FTUN_5211</name>
</gene>
<keyword evidence="1" id="KW-0732">Signal</keyword>